<dbReference type="PIRSF" id="PIRSF016661">
    <property type="entry name" value="BioY"/>
    <property type="match status" value="1"/>
</dbReference>
<evidence type="ECO:0000256" key="1">
    <source>
        <dbReference type="ARBA" id="ARBA00004651"/>
    </source>
</evidence>
<keyword evidence="4 8" id="KW-1003">Cell membrane</keyword>
<keyword evidence="6 9" id="KW-1133">Transmembrane helix</keyword>
<dbReference type="PANTHER" id="PTHR34295:SF4">
    <property type="entry name" value="BIOTIN TRANSPORTER BIOY-RELATED"/>
    <property type="match status" value="1"/>
</dbReference>
<dbReference type="GO" id="GO:0015225">
    <property type="term" value="F:biotin transmembrane transporter activity"/>
    <property type="evidence" value="ECO:0007669"/>
    <property type="project" value="UniProtKB-UniRule"/>
</dbReference>
<feature type="transmembrane region" description="Helical" evidence="9">
    <location>
        <begin position="48"/>
        <end position="67"/>
    </location>
</feature>
<dbReference type="AlphaFoldDB" id="A0A0R1M1I4"/>
<sequence>MIELLNLIKGVFWMLTKEKLHKLTLAGLLLATLIICSQITIPLPIVPLTLQTFALGLIASLLSPLYAVEVVVAYLVLGAVGLPVFAGFSGGAAVLISPTAGYLYSFVVYALVTSLYLKFRGRKTIDLFVANLIGATLNLIIGSLWMVPVLHMSVKTAFLTGTVPFILPAIVKLFFIIVIASRLQKISRFNIAA</sequence>
<evidence type="ECO:0000256" key="6">
    <source>
        <dbReference type="ARBA" id="ARBA00022989"/>
    </source>
</evidence>
<evidence type="ECO:0000256" key="7">
    <source>
        <dbReference type="ARBA" id="ARBA00023136"/>
    </source>
</evidence>
<feature type="transmembrane region" description="Helical" evidence="9">
    <location>
        <begin position="126"/>
        <end position="146"/>
    </location>
</feature>
<comment type="caution">
    <text evidence="10">The sequence shown here is derived from an EMBL/GenBank/DDBJ whole genome shotgun (WGS) entry which is preliminary data.</text>
</comment>
<dbReference type="PANTHER" id="PTHR34295">
    <property type="entry name" value="BIOTIN TRANSPORTER BIOY"/>
    <property type="match status" value="1"/>
</dbReference>
<evidence type="ECO:0000256" key="8">
    <source>
        <dbReference type="PIRNR" id="PIRNR016661"/>
    </source>
</evidence>
<dbReference type="Proteomes" id="UP000051621">
    <property type="component" value="Unassembled WGS sequence"/>
</dbReference>
<evidence type="ECO:0000313" key="10">
    <source>
        <dbReference type="EMBL" id="KRL01513.1"/>
    </source>
</evidence>
<dbReference type="GO" id="GO:0005886">
    <property type="term" value="C:plasma membrane"/>
    <property type="evidence" value="ECO:0007669"/>
    <property type="project" value="UniProtKB-SubCell"/>
</dbReference>
<dbReference type="EMBL" id="AZEF01000025">
    <property type="protein sequence ID" value="KRL01513.1"/>
    <property type="molecule type" value="Genomic_DNA"/>
</dbReference>
<evidence type="ECO:0000313" key="11">
    <source>
        <dbReference type="Proteomes" id="UP000051621"/>
    </source>
</evidence>
<feature type="transmembrane region" description="Helical" evidence="9">
    <location>
        <begin position="158"/>
        <end position="180"/>
    </location>
</feature>
<dbReference type="InterPro" id="IPR003784">
    <property type="entry name" value="BioY"/>
</dbReference>
<comment type="similarity">
    <text evidence="2 8">Belongs to the BioY family.</text>
</comment>
<keyword evidence="5 9" id="KW-0812">Transmembrane</keyword>
<evidence type="ECO:0000256" key="2">
    <source>
        <dbReference type="ARBA" id="ARBA00010692"/>
    </source>
</evidence>
<keyword evidence="11" id="KW-1185">Reference proteome</keyword>
<keyword evidence="7 8" id="KW-0472">Membrane</keyword>
<organism evidence="10 11">
    <name type="scientific">Liquorilactobacillus capillatus DSM 19910</name>
    <dbReference type="NCBI Taxonomy" id="1423731"/>
    <lineage>
        <taxon>Bacteria</taxon>
        <taxon>Bacillati</taxon>
        <taxon>Bacillota</taxon>
        <taxon>Bacilli</taxon>
        <taxon>Lactobacillales</taxon>
        <taxon>Lactobacillaceae</taxon>
        <taxon>Liquorilactobacillus</taxon>
    </lineage>
</organism>
<name>A0A0R1M1I4_9LACO</name>
<evidence type="ECO:0000256" key="4">
    <source>
        <dbReference type="ARBA" id="ARBA00022475"/>
    </source>
</evidence>
<evidence type="ECO:0000256" key="3">
    <source>
        <dbReference type="ARBA" id="ARBA00022448"/>
    </source>
</evidence>
<dbReference type="PATRIC" id="fig|1423731.3.peg.1227"/>
<dbReference type="Pfam" id="PF02632">
    <property type="entry name" value="BioY"/>
    <property type="match status" value="1"/>
</dbReference>
<reference evidence="10 11" key="1">
    <citation type="journal article" date="2015" name="Genome Announc.">
        <title>Expanding the biotechnology potential of lactobacilli through comparative genomics of 213 strains and associated genera.</title>
        <authorList>
            <person name="Sun Z."/>
            <person name="Harris H.M."/>
            <person name="McCann A."/>
            <person name="Guo C."/>
            <person name="Argimon S."/>
            <person name="Zhang W."/>
            <person name="Yang X."/>
            <person name="Jeffery I.B."/>
            <person name="Cooney J.C."/>
            <person name="Kagawa T.F."/>
            <person name="Liu W."/>
            <person name="Song Y."/>
            <person name="Salvetti E."/>
            <person name="Wrobel A."/>
            <person name="Rasinkangas P."/>
            <person name="Parkhill J."/>
            <person name="Rea M.C."/>
            <person name="O'Sullivan O."/>
            <person name="Ritari J."/>
            <person name="Douillard F.P."/>
            <person name="Paul Ross R."/>
            <person name="Yang R."/>
            <person name="Briner A.E."/>
            <person name="Felis G.E."/>
            <person name="de Vos W.M."/>
            <person name="Barrangou R."/>
            <person name="Klaenhammer T.R."/>
            <person name="Caufield P.W."/>
            <person name="Cui Y."/>
            <person name="Zhang H."/>
            <person name="O'Toole P.W."/>
        </authorList>
    </citation>
    <scope>NUCLEOTIDE SEQUENCE [LARGE SCALE GENOMIC DNA]</scope>
    <source>
        <strain evidence="10 11">DSM 19910</strain>
    </source>
</reference>
<evidence type="ECO:0000256" key="5">
    <source>
        <dbReference type="ARBA" id="ARBA00022692"/>
    </source>
</evidence>
<keyword evidence="3 8" id="KW-0813">Transport</keyword>
<comment type="subcellular location">
    <subcellularLocation>
        <location evidence="1 8">Cell membrane</location>
        <topology evidence="1 8">Multi-pass membrane protein</topology>
    </subcellularLocation>
</comment>
<gene>
    <name evidence="10" type="ORF">FC81_GL001196</name>
</gene>
<dbReference type="STRING" id="1423731.FC81_GL001196"/>
<protein>
    <recommendedName>
        <fullName evidence="8">Biotin transporter</fullName>
    </recommendedName>
</protein>
<dbReference type="Gene3D" id="1.10.1760.20">
    <property type="match status" value="1"/>
</dbReference>
<accession>A0A0R1M1I4</accession>
<evidence type="ECO:0000256" key="9">
    <source>
        <dbReference type="SAM" id="Phobius"/>
    </source>
</evidence>
<proteinExistence type="inferred from homology"/>